<organism evidence="2 3">
    <name type="scientific">Priestia megaterium Q3</name>
    <dbReference type="NCBI Taxonomy" id="1452722"/>
    <lineage>
        <taxon>Bacteria</taxon>
        <taxon>Bacillati</taxon>
        <taxon>Bacillota</taxon>
        <taxon>Bacilli</taxon>
        <taxon>Bacillales</taxon>
        <taxon>Bacillaceae</taxon>
        <taxon>Priestia</taxon>
    </lineage>
</organism>
<dbReference type="InterPro" id="IPR018958">
    <property type="entry name" value="Knr4/Smi1-like_dom"/>
</dbReference>
<evidence type="ECO:0000313" key="3">
    <source>
        <dbReference type="Proteomes" id="UP000036410"/>
    </source>
</evidence>
<gene>
    <name evidence="2" type="ORF">AS52_02800</name>
</gene>
<proteinExistence type="predicted"/>
<evidence type="ECO:0000313" key="2">
    <source>
        <dbReference type="EMBL" id="AKP77761.1"/>
    </source>
</evidence>
<dbReference type="Pfam" id="PF14568">
    <property type="entry name" value="SUKH_6"/>
    <property type="match status" value="1"/>
</dbReference>
<name>A0A806THS6_PRIMG</name>
<evidence type="ECO:0000259" key="1">
    <source>
        <dbReference type="SMART" id="SM00860"/>
    </source>
</evidence>
<dbReference type="AlphaFoldDB" id="A0A806THS6"/>
<dbReference type="EMBL" id="CP010586">
    <property type="protein sequence ID" value="AKP77761.1"/>
    <property type="molecule type" value="Genomic_DNA"/>
</dbReference>
<dbReference type="Proteomes" id="UP000036410">
    <property type="component" value="Chromosome"/>
</dbReference>
<dbReference type="Gene3D" id="3.40.1580.10">
    <property type="entry name" value="SMI1/KNR4-like"/>
    <property type="match status" value="1"/>
</dbReference>
<protein>
    <recommendedName>
        <fullName evidence="1">Knr4/Smi1-like domain-containing protein</fullName>
    </recommendedName>
</protein>
<accession>A0A806THS6</accession>
<dbReference type="InterPro" id="IPR037883">
    <property type="entry name" value="Knr4/Smi1-like_sf"/>
</dbReference>
<sequence>MMRYDFVANQQDNQFYPVCEADIEEVEGALGLKFPFELRKFLLEVGYGFIQGSEYNINRIMGPSSIRDARLKVNDFEFYPDIELYEDLEEGKLLFFEANESALLLIEISEEQNNAIYYDDIKIADSLEEFLEKVMEDDNYYIDLAGYDI</sequence>
<dbReference type="SMART" id="SM00860">
    <property type="entry name" value="SMI1_KNR4"/>
    <property type="match status" value="1"/>
</dbReference>
<reference evidence="2 3" key="1">
    <citation type="submission" date="2015-01" db="EMBL/GenBank/DDBJ databases">
        <title>Genome sequence of bacillus megaterium Q3.</title>
        <authorList>
            <person name="Wang Y."/>
            <person name="Luo K."/>
            <person name="Bai L."/>
            <person name="Luo F."/>
        </authorList>
    </citation>
    <scope>NUCLEOTIDE SEQUENCE [LARGE SCALE GENOMIC DNA]</scope>
    <source>
        <strain evidence="2 3">Q3</strain>
    </source>
</reference>
<feature type="domain" description="Knr4/Smi1-like" evidence="1">
    <location>
        <begin position="17"/>
        <end position="133"/>
    </location>
</feature>
<dbReference type="SUPFAM" id="SSF160631">
    <property type="entry name" value="SMI1/KNR4-like"/>
    <property type="match status" value="1"/>
</dbReference>